<accession>A0A2T8I4P4</accession>
<feature type="compositionally biased region" description="Basic residues" evidence="1">
    <location>
        <begin position="103"/>
        <end position="120"/>
    </location>
</feature>
<feature type="region of interest" description="Disordered" evidence="1">
    <location>
        <begin position="183"/>
        <end position="210"/>
    </location>
</feature>
<sequence length="226" mass="24899">MLNCNGDRPLLCKNMSNRLYLRLHGHVARAPSSEESIQNLPSSPFPATRGLDKIRRQKWQRPHQSTTAAGPRRRTHSASVVASPYEAGQRPDGGRRSSGRPALRPRRRGRRGGRRRHRRCQLHLSGHSRLLLRWRAVGRVARAVGVGAVQRGGTRAAGGGVGVHGDVRDAGGGGHLQLRRQHRRQAPGMEARAPVQVGAPRRRRRRGEGGCCCCLPHGHDPDTHVQ</sequence>
<feature type="region of interest" description="Disordered" evidence="1">
    <location>
        <begin position="32"/>
        <end position="120"/>
    </location>
</feature>
<evidence type="ECO:0000313" key="2">
    <source>
        <dbReference type="EMBL" id="PVH32639.1"/>
    </source>
</evidence>
<dbReference type="Gramene" id="PVH32639">
    <property type="protein sequence ID" value="PVH32639"/>
    <property type="gene ID" value="PAHAL_9G448800"/>
</dbReference>
<dbReference type="Proteomes" id="UP000243499">
    <property type="component" value="Chromosome 9"/>
</dbReference>
<organism evidence="2">
    <name type="scientific">Panicum hallii</name>
    <dbReference type="NCBI Taxonomy" id="206008"/>
    <lineage>
        <taxon>Eukaryota</taxon>
        <taxon>Viridiplantae</taxon>
        <taxon>Streptophyta</taxon>
        <taxon>Embryophyta</taxon>
        <taxon>Tracheophyta</taxon>
        <taxon>Spermatophyta</taxon>
        <taxon>Magnoliopsida</taxon>
        <taxon>Liliopsida</taxon>
        <taxon>Poales</taxon>
        <taxon>Poaceae</taxon>
        <taxon>PACMAD clade</taxon>
        <taxon>Panicoideae</taxon>
        <taxon>Panicodae</taxon>
        <taxon>Paniceae</taxon>
        <taxon>Panicinae</taxon>
        <taxon>Panicum</taxon>
        <taxon>Panicum sect. Panicum</taxon>
    </lineage>
</organism>
<feature type="compositionally biased region" description="Polar residues" evidence="1">
    <location>
        <begin position="33"/>
        <end position="42"/>
    </location>
</feature>
<gene>
    <name evidence="2" type="ORF">PAHAL_9G448800</name>
</gene>
<evidence type="ECO:0000256" key="1">
    <source>
        <dbReference type="SAM" id="MobiDB-lite"/>
    </source>
</evidence>
<name>A0A2T8I4P4_9POAL</name>
<proteinExistence type="predicted"/>
<protein>
    <submittedName>
        <fullName evidence="2">Uncharacterized protein</fullName>
    </submittedName>
</protein>
<reference evidence="2" key="1">
    <citation type="submission" date="2018-04" db="EMBL/GenBank/DDBJ databases">
        <title>WGS assembly of Panicum hallii.</title>
        <authorList>
            <person name="Lovell J."/>
            <person name="Jenkins J."/>
            <person name="Lowry D."/>
            <person name="Mamidi S."/>
            <person name="Sreedasyam A."/>
            <person name="Weng X."/>
            <person name="Barry K."/>
            <person name="Bonette J."/>
            <person name="Campitelli B."/>
            <person name="Daum C."/>
            <person name="Gordon S."/>
            <person name="Gould B."/>
            <person name="Lipzen A."/>
            <person name="Macqueen A."/>
            <person name="Palacio-Mejia J."/>
            <person name="Plott C."/>
            <person name="Shakirov E."/>
            <person name="Shu S."/>
            <person name="Yoshinaga Y."/>
            <person name="Zane M."/>
            <person name="Rokhsar D."/>
            <person name="Grimwood J."/>
            <person name="Schmutz J."/>
            <person name="Juenger T."/>
        </authorList>
    </citation>
    <scope>NUCLEOTIDE SEQUENCE [LARGE SCALE GENOMIC DNA]</scope>
    <source>
        <strain evidence="2">FIL2</strain>
    </source>
</reference>
<dbReference type="EMBL" id="CM008054">
    <property type="protein sequence ID" value="PVH32639.1"/>
    <property type="molecule type" value="Genomic_DNA"/>
</dbReference>
<dbReference type="AlphaFoldDB" id="A0A2T8I4P4"/>